<feature type="domain" description="Death" evidence="1">
    <location>
        <begin position="54"/>
        <end position="138"/>
    </location>
</feature>
<dbReference type="SMART" id="SM00005">
    <property type="entry name" value="DEATH"/>
    <property type="match status" value="1"/>
</dbReference>
<reference evidence="3" key="1">
    <citation type="submission" date="2025-08" db="UniProtKB">
        <authorList>
            <consortium name="RefSeq"/>
        </authorList>
    </citation>
    <scope>IDENTIFICATION</scope>
    <source>
        <tissue evidence="3">Gonad</tissue>
    </source>
</reference>
<dbReference type="SUPFAM" id="SSF47986">
    <property type="entry name" value="DEATH domain"/>
    <property type="match status" value="2"/>
</dbReference>
<dbReference type="PANTHER" id="PTHR15077:SF9">
    <property type="entry name" value="C-TERMINAL OF ROC (COR) DOMAIN-CONTAINING PROTEIN"/>
    <property type="match status" value="1"/>
</dbReference>
<dbReference type="AlphaFoldDB" id="A0A6P4YH57"/>
<protein>
    <submittedName>
        <fullName evidence="3">FAS-associated death domain protein-like</fullName>
    </submittedName>
</protein>
<keyword evidence="2" id="KW-1185">Reference proteome</keyword>
<dbReference type="CDD" id="cd01670">
    <property type="entry name" value="Death"/>
    <property type="match status" value="2"/>
</dbReference>
<dbReference type="RefSeq" id="XP_019616341.1">
    <property type="nucleotide sequence ID" value="XM_019760782.1"/>
</dbReference>
<dbReference type="InterPro" id="IPR016729">
    <property type="entry name" value="FADD"/>
</dbReference>
<evidence type="ECO:0000313" key="3">
    <source>
        <dbReference type="RefSeq" id="XP_019616341.1"/>
    </source>
</evidence>
<accession>A0A6P4YH57</accession>
<dbReference type="Gene3D" id="1.10.533.10">
    <property type="entry name" value="Death Domain, Fas"/>
    <property type="match status" value="1"/>
</dbReference>
<feature type="domain" description="Death" evidence="1">
    <location>
        <begin position="1"/>
        <end position="40"/>
    </location>
</feature>
<dbReference type="GeneID" id="109463897"/>
<sequence>MDVLDTWQKRPGPKDTIQLLKNTLLDCGLKAIAETMVATEERKVEIIKYKKKLSGAFYTIAEDTGPDKWKDLARKLGLKPAQIDGIETRHPREVKECCMDVLETWRLREGGAATVQALQQALREADLTALADDIDMSPAQ</sequence>
<evidence type="ECO:0000259" key="1">
    <source>
        <dbReference type="PROSITE" id="PS50017"/>
    </source>
</evidence>
<evidence type="ECO:0000313" key="2">
    <source>
        <dbReference type="Proteomes" id="UP000515135"/>
    </source>
</evidence>
<dbReference type="OrthoDB" id="100767at2759"/>
<dbReference type="PANTHER" id="PTHR15077">
    <property type="entry name" value="FAS-ASSOCIATING DEATH DOMAIN-CONTAINING PROTEIN FADD"/>
    <property type="match status" value="1"/>
</dbReference>
<dbReference type="GO" id="GO:0007165">
    <property type="term" value="P:signal transduction"/>
    <property type="evidence" value="ECO:0007669"/>
    <property type="project" value="InterPro"/>
</dbReference>
<dbReference type="KEGG" id="bbel:109463897"/>
<dbReference type="InterPro" id="IPR011029">
    <property type="entry name" value="DEATH-like_dom_sf"/>
</dbReference>
<organism evidence="2 3">
    <name type="scientific">Branchiostoma belcheri</name>
    <name type="common">Amphioxus</name>
    <dbReference type="NCBI Taxonomy" id="7741"/>
    <lineage>
        <taxon>Eukaryota</taxon>
        <taxon>Metazoa</taxon>
        <taxon>Chordata</taxon>
        <taxon>Cephalochordata</taxon>
        <taxon>Leptocardii</taxon>
        <taxon>Amphioxiformes</taxon>
        <taxon>Branchiostomatidae</taxon>
        <taxon>Branchiostoma</taxon>
    </lineage>
</organism>
<dbReference type="PROSITE" id="PS50017">
    <property type="entry name" value="DEATH_DOMAIN"/>
    <property type="match status" value="2"/>
</dbReference>
<dbReference type="Proteomes" id="UP000515135">
    <property type="component" value="Unplaced"/>
</dbReference>
<gene>
    <name evidence="3" type="primary">LOC109463897</name>
</gene>
<proteinExistence type="predicted"/>
<dbReference type="InterPro" id="IPR000488">
    <property type="entry name" value="Death_dom"/>
</dbReference>
<dbReference type="Pfam" id="PF00531">
    <property type="entry name" value="Death"/>
    <property type="match status" value="1"/>
</dbReference>
<name>A0A6P4YH57_BRABE</name>